<sequence length="45" mass="5368">MGMHLMTLCVKSVLLNNVMSYAQSLHINESAFSPRWHLRRRVRRK</sequence>
<comment type="caution">
    <text evidence="1">The sequence shown here is derived from an EMBL/GenBank/DDBJ whole genome shotgun (WGS) entry which is preliminary data.</text>
</comment>
<proteinExistence type="predicted"/>
<feature type="non-terminal residue" evidence="1">
    <location>
        <position position="45"/>
    </location>
</feature>
<dbReference type="EMBL" id="RBTL01000045">
    <property type="protein sequence ID" value="RMT73891.1"/>
    <property type="molecule type" value="Genomic_DNA"/>
</dbReference>
<reference evidence="1 2" key="1">
    <citation type="submission" date="2018-08" db="EMBL/GenBank/DDBJ databases">
        <title>Recombination of ecologically and evolutionarily significant loci maintains genetic cohesion in the Pseudomonas syringae species complex.</title>
        <authorList>
            <person name="Dillon M."/>
            <person name="Thakur S."/>
            <person name="Almeida R.N.D."/>
            <person name="Weir B.S."/>
            <person name="Guttman D.S."/>
        </authorList>
    </citation>
    <scope>NUCLEOTIDE SEQUENCE [LARGE SCALE GENOMIC DNA]</scope>
    <source>
        <strain evidence="1 2">ICMP 3934</strain>
    </source>
</reference>
<evidence type="ECO:0000313" key="1">
    <source>
        <dbReference type="EMBL" id="RMT73891.1"/>
    </source>
</evidence>
<protein>
    <submittedName>
        <fullName evidence="1">Uncharacterized protein</fullName>
    </submittedName>
</protein>
<gene>
    <name evidence="1" type="ORF">ALP44_102781</name>
</gene>
<dbReference type="AlphaFoldDB" id="A0A3M5NN43"/>
<evidence type="ECO:0000313" key="2">
    <source>
        <dbReference type="Proteomes" id="UP000282636"/>
    </source>
</evidence>
<accession>A0A3M5NN43</accession>
<dbReference type="Proteomes" id="UP000282636">
    <property type="component" value="Unassembled WGS sequence"/>
</dbReference>
<organism evidence="1 2">
    <name type="scientific">Pseudomonas syringae pv. theae</name>
    <dbReference type="NCBI Taxonomy" id="103985"/>
    <lineage>
        <taxon>Bacteria</taxon>
        <taxon>Pseudomonadati</taxon>
        <taxon>Pseudomonadota</taxon>
        <taxon>Gammaproteobacteria</taxon>
        <taxon>Pseudomonadales</taxon>
        <taxon>Pseudomonadaceae</taxon>
        <taxon>Pseudomonas</taxon>
        <taxon>Pseudomonas syringae</taxon>
    </lineage>
</organism>
<name>A0A3M5NN43_PSESX</name>